<dbReference type="Proteomes" id="UP000789706">
    <property type="component" value="Unassembled WGS sequence"/>
</dbReference>
<proteinExistence type="predicted"/>
<evidence type="ECO:0000313" key="2">
    <source>
        <dbReference type="Proteomes" id="UP000789706"/>
    </source>
</evidence>
<evidence type="ECO:0000313" key="1">
    <source>
        <dbReference type="EMBL" id="CAG8617424.1"/>
    </source>
</evidence>
<comment type="caution">
    <text evidence="1">The sequence shown here is derived from an EMBL/GenBank/DDBJ whole genome shotgun (WGS) entry which is preliminary data.</text>
</comment>
<protein>
    <submittedName>
        <fullName evidence="1">11139_t:CDS:1</fullName>
    </submittedName>
</protein>
<dbReference type="OrthoDB" id="2425836at2759"/>
<dbReference type="AlphaFoldDB" id="A0A9N9CXB8"/>
<feature type="non-terminal residue" evidence="1">
    <location>
        <position position="119"/>
    </location>
</feature>
<gene>
    <name evidence="1" type="ORF">DEBURN_LOCUS10226</name>
</gene>
<sequence length="119" mass="14243">MEETGLDFWINNTATLVDCFIYMIKLIAIYRLSNLNPFKRLAIRIFNQRYTEFQHPAYLLYFIHILYRGCGLRNGGFREAALTASKMWHSLNYSEQECKELIAQLRRFELKLDPYDLSY</sequence>
<keyword evidence="2" id="KW-1185">Reference proteome</keyword>
<dbReference type="EMBL" id="CAJVPK010002725">
    <property type="protein sequence ID" value="CAG8617424.1"/>
    <property type="molecule type" value="Genomic_DNA"/>
</dbReference>
<name>A0A9N9CXB8_9GLOM</name>
<accession>A0A9N9CXB8</accession>
<organism evidence="1 2">
    <name type="scientific">Diversispora eburnea</name>
    <dbReference type="NCBI Taxonomy" id="1213867"/>
    <lineage>
        <taxon>Eukaryota</taxon>
        <taxon>Fungi</taxon>
        <taxon>Fungi incertae sedis</taxon>
        <taxon>Mucoromycota</taxon>
        <taxon>Glomeromycotina</taxon>
        <taxon>Glomeromycetes</taxon>
        <taxon>Diversisporales</taxon>
        <taxon>Diversisporaceae</taxon>
        <taxon>Diversispora</taxon>
    </lineage>
</organism>
<reference evidence="1" key="1">
    <citation type="submission" date="2021-06" db="EMBL/GenBank/DDBJ databases">
        <authorList>
            <person name="Kallberg Y."/>
            <person name="Tangrot J."/>
            <person name="Rosling A."/>
        </authorList>
    </citation>
    <scope>NUCLEOTIDE SEQUENCE</scope>
    <source>
        <strain evidence="1">AZ414A</strain>
    </source>
</reference>